<dbReference type="InterPro" id="IPR045600">
    <property type="entry name" value="RelA/SpoT_AH_RIS"/>
</dbReference>
<reference evidence="4 5" key="1">
    <citation type="submission" date="2016-11" db="EMBL/GenBank/DDBJ databases">
        <title>Trade-off between light-utilization and light-protection in marine flavobacteria.</title>
        <authorList>
            <person name="Kumagai Y."/>
        </authorList>
    </citation>
    <scope>NUCLEOTIDE SEQUENCE [LARGE SCALE GENOMIC DNA]</scope>
    <source>
        <strain evidence="4 5">JCM 17109</strain>
    </source>
</reference>
<dbReference type="InterPro" id="IPR045865">
    <property type="entry name" value="ACT-like_dom_sf"/>
</dbReference>
<keyword evidence="5" id="KW-1185">Reference proteome</keyword>
<feature type="domain" description="TGS" evidence="3">
    <location>
        <begin position="401"/>
        <end position="462"/>
    </location>
</feature>
<evidence type="ECO:0000256" key="2">
    <source>
        <dbReference type="SAM" id="Coils"/>
    </source>
</evidence>
<dbReference type="CDD" id="cd00077">
    <property type="entry name" value="HDc"/>
    <property type="match status" value="1"/>
</dbReference>
<dbReference type="NCBIfam" id="TIGR00691">
    <property type="entry name" value="spoT_relA"/>
    <property type="match status" value="1"/>
</dbReference>
<dbReference type="InterPro" id="IPR003607">
    <property type="entry name" value="HD/PDEase_dom"/>
</dbReference>
<dbReference type="FunFam" id="1.10.3210.10:FF:000001">
    <property type="entry name" value="GTP pyrophosphokinase RelA"/>
    <property type="match status" value="1"/>
</dbReference>
<protein>
    <submittedName>
        <fullName evidence="4">RelA/SpoT family protein</fullName>
    </submittedName>
</protein>
<dbReference type="CDD" id="cd04876">
    <property type="entry name" value="ACT_RelA-SpoT"/>
    <property type="match status" value="1"/>
</dbReference>
<feature type="coiled-coil region" evidence="2">
    <location>
        <begin position="561"/>
        <end position="588"/>
    </location>
</feature>
<dbReference type="SUPFAM" id="SSF81301">
    <property type="entry name" value="Nucleotidyltransferase"/>
    <property type="match status" value="1"/>
</dbReference>
<dbReference type="Pfam" id="PF04607">
    <property type="entry name" value="RelA_SpoT"/>
    <property type="match status" value="1"/>
</dbReference>
<dbReference type="GO" id="GO:0005886">
    <property type="term" value="C:plasma membrane"/>
    <property type="evidence" value="ECO:0007669"/>
    <property type="project" value="TreeGrafter"/>
</dbReference>
<comment type="caution">
    <text evidence="4">The sequence shown here is derived from an EMBL/GenBank/DDBJ whole genome shotgun (WGS) entry which is preliminary data.</text>
</comment>
<dbReference type="Gene3D" id="3.30.70.260">
    <property type="match status" value="1"/>
</dbReference>
<dbReference type="OrthoDB" id="9805041at2"/>
<dbReference type="InterPro" id="IPR007685">
    <property type="entry name" value="RelA_SpoT"/>
</dbReference>
<accession>A0A2S9WTJ6</accession>
<dbReference type="InterPro" id="IPR012675">
    <property type="entry name" value="Beta-grasp_dom_sf"/>
</dbReference>
<name>A0A2S9WTJ6_9FLAO</name>
<dbReference type="Gene3D" id="3.30.460.10">
    <property type="entry name" value="Beta Polymerase, domain 2"/>
    <property type="match status" value="1"/>
</dbReference>
<sequence length="733" mass="83661">MTEAAVKEENKRIAKEYKELLKISYQALSNDDKKLIRKAFDIAVEAHAPQRRKSGEAYIFHPIAVAKIVAKQIGLDATAIAAALLHDVVEDTQYTLADIEELFNPTIARIVDGLTKIMHLKNEADISSQAENFRKMLLTLNDDVRVIIIKIADRLHNMQTMDSMPPAKQVKIASETLYIYAPIAHRLGLYNIKTELEDLGLKYTEPEVFDDIQKSIKESKEQQDAYIKQFSSIIDDSLEKEGLEYYIKGRPKSVFSIRRKMLKQNVSFDEVYDKFAVRIVFRSDRANEKFLAWKIYSVVTDHFRPNPVRLRDWISSPKSTGYEALHITVMGPDGRWVEVQIRSERMHEIAEKGYAAHYKYKQGNQEDGLDEWLNRLQEALENSESNAIDFVEQFKLNLYSKEIFVFTPKGELKSLPKGATPLDFAFAIHTEVGLHTRGARVNGKLVPLSHTLNSGDQVDIITSDNQKPTKNWLDYATTARARSKIKSALKEDQKDVAAEGKVILTRKLKSQKIKLDENTVNEMVTFFKMKTSQDLFYRVGLGSIDNKMIKDYANSRSNALYSFFKSKMRKKEENVDLYKEEVTQKYDELVFGKEQASLDYTLSKCCNPIPGDAVFGFTTVSEGIKVHKNNCPNAISLQSKYAYRIISAKWIDSSQKEHRADINLEGIDRMGLVQEVTQLISENMHVNIRNISFTSDDGIFKGQITVVVPNISMLTKLMQNLNKINGIDKVTRS</sequence>
<dbReference type="Pfam" id="PF02824">
    <property type="entry name" value="TGS"/>
    <property type="match status" value="1"/>
</dbReference>
<dbReference type="Pfam" id="PF19296">
    <property type="entry name" value="RelA_AH_RIS"/>
    <property type="match status" value="1"/>
</dbReference>
<dbReference type="PANTHER" id="PTHR21262:SF31">
    <property type="entry name" value="GTP PYROPHOSPHOKINASE"/>
    <property type="match status" value="1"/>
</dbReference>
<dbReference type="InterPro" id="IPR012676">
    <property type="entry name" value="TGS-like"/>
</dbReference>
<comment type="function">
    <text evidence="1">In eubacteria ppGpp (guanosine 3'-diphosphate 5'-diphosphate) is a mediator of the stringent response that coordinates a variety of cellular activities in response to changes in nutritional abundance.</text>
</comment>
<evidence type="ECO:0000259" key="3">
    <source>
        <dbReference type="PROSITE" id="PS51880"/>
    </source>
</evidence>
<dbReference type="InterPro" id="IPR033655">
    <property type="entry name" value="TGS_RelA/SpoT"/>
</dbReference>
<dbReference type="CDD" id="cd01668">
    <property type="entry name" value="TGS_RSH"/>
    <property type="match status" value="1"/>
</dbReference>
<dbReference type="SUPFAM" id="SSF109604">
    <property type="entry name" value="HD-domain/PDEase-like"/>
    <property type="match status" value="1"/>
</dbReference>
<dbReference type="PANTHER" id="PTHR21262">
    <property type="entry name" value="GUANOSINE-3',5'-BIS DIPHOSPHATE 3'-PYROPHOSPHOHYDROLASE"/>
    <property type="match status" value="1"/>
</dbReference>
<dbReference type="FunFam" id="3.10.20.30:FF:000002">
    <property type="entry name" value="GTP pyrophosphokinase (RelA/SpoT)"/>
    <property type="match status" value="1"/>
</dbReference>
<dbReference type="Pfam" id="PF13291">
    <property type="entry name" value="ACT_4"/>
    <property type="match status" value="1"/>
</dbReference>
<dbReference type="SMART" id="SM00471">
    <property type="entry name" value="HDc"/>
    <property type="match status" value="1"/>
</dbReference>
<evidence type="ECO:0000313" key="5">
    <source>
        <dbReference type="Proteomes" id="UP000239532"/>
    </source>
</evidence>
<dbReference type="PROSITE" id="PS51880">
    <property type="entry name" value="TGS"/>
    <property type="match status" value="1"/>
</dbReference>
<evidence type="ECO:0000313" key="4">
    <source>
        <dbReference type="EMBL" id="PRP66636.1"/>
    </source>
</evidence>
<keyword evidence="2" id="KW-0175">Coiled coil</keyword>
<dbReference type="SMART" id="SM00954">
    <property type="entry name" value="RelA_SpoT"/>
    <property type="match status" value="1"/>
</dbReference>
<dbReference type="GO" id="GO:0015969">
    <property type="term" value="P:guanosine tetraphosphate metabolic process"/>
    <property type="evidence" value="ECO:0007669"/>
    <property type="project" value="InterPro"/>
</dbReference>
<evidence type="ECO:0000256" key="1">
    <source>
        <dbReference type="RuleBase" id="RU003847"/>
    </source>
</evidence>
<dbReference type="Gene3D" id="1.10.3210.10">
    <property type="entry name" value="Hypothetical protein af1432"/>
    <property type="match status" value="1"/>
</dbReference>
<dbReference type="CDD" id="cd05399">
    <property type="entry name" value="NT_Rel-Spo_like"/>
    <property type="match status" value="1"/>
</dbReference>
<dbReference type="InterPro" id="IPR004811">
    <property type="entry name" value="RelA/Spo_fam"/>
</dbReference>
<dbReference type="AlphaFoldDB" id="A0A2S9WTJ6"/>
<dbReference type="Gene3D" id="3.10.20.30">
    <property type="match status" value="1"/>
</dbReference>
<dbReference type="SUPFAM" id="SSF55021">
    <property type="entry name" value="ACT-like"/>
    <property type="match status" value="1"/>
</dbReference>
<dbReference type="RefSeq" id="WP_105982435.1">
    <property type="nucleotide sequence ID" value="NZ_MQUC01000003.1"/>
</dbReference>
<dbReference type="SUPFAM" id="SSF81271">
    <property type="entry name" value="TGS-like"/>
    <property type="match status" value="1"/>
</dbReference>
<dbReference type="InterPro" id="IPR004095">
    <property type="entry name" value="TGS"/>
</dbReference>
<dbReference type="InterPro" id="IPR002912">
    <property type="entry name" value="ACT_dom"/>
</dbReference>
<dbReference type="InterPro" id="IPR043519">
    <property type="entry name" value="NT_sf"/>
</dbReference>
<dbReference type="EMBL" id="MQUC01000003">
    <property type="protein sequence ID" value="PRP66636.1"/>
    <property type="molecule type" value="Genomic_DNA"/>
</dbReference>
<dbReference type="Proteomes" id="UP000239532">
    <property type="component" value="Unassembled WGS sequence"/>
</dbReference>
<dbReference type="Pfam" id="PF13328">
    <property type="entry name" value="HD_4"/>
    <property type="match status" value="1"/>
</dbReference>
<gene>
    <name evidence="4" type="ORF">BST86_05730</name>
</gene>
<organism evidence="4 5">
    <name type="scientific">Nonlabens agnitus</name>
    <dbReference type="NCBI Taxonomy" id="870484"/>
    <lineage>
        <taxon>Bacteria</taxon>
        <taxon>Pseudomonadati</taxon>
        <taxon>Bacteroidota</taxon>
        <taxon>Flavobacteriia</taxon>
        <taxon>Flavobacteriales</taxon>
        <taxon>Flavobacteriaceae</taxon>
        <taxon>Nonlabens</taxon>
    </lineage>
</organism>
<proteinExistence type="inferred from homology"/>
<comment type="similarity">
    <text evidence="1">Belongs to the relA/spoT family.</text>
</comment>